<proteinExistence type="predicted"/>
<dbReference type="EMBL" id="QNRR01000001">
    <property type="protein sequence ID" value="RBP47518.1"/>
    <property type="molecule type" value="Genomic_DNA"/>
</dbReference>
<dbReference type="SUPFAM" id="SSF51261">
    <property type="entry name" value="Duplicated hybrid motif"/>
    <property type="match status" value="1"/>
</dbReference>
<evidence type="ECO:0000259" key="2">
    <source>
        <dbReference type="Pfam" id="PF01551"/>
    </source>
</evidence>
<dbReference type="InterPro" id="IPR016047">
    <property type="entry name" value="M23ase_b-sheet_dom"/>
</dbReference>
<name>A0A366HW54_9BACT</name>
<dbReference type="InterPro" id="IPR050570">
    <property type="entry name" value="Cell_wall_metabolism_enzyme"/>
</dbReference>
<dbReference type="OrthoDB" id="189325at2"/>
<evidence type="ECO:0000256" key="1">
    <source>
        <dbReference type="SAM" id="MobiDB-lite"/>
    </source>
</evidence>
<gene>
    <name evidence="3" type="ORF">DES53_101315</name>
</gene>
<dbReference type="PANTHER" id="PTHR21666">
    <property type="entry name" value="PEPTIDASE-RELATED"/>
    <property type="match status" value="1"/>
</dbReference>
<comment type="caution">
    <text evidence="3">The sequence shown here is derived from an EMBL/GenBank/DDBJ whole genome shotgun (WGS) entry which is preliminary data.</text>
</comment>
<dbReference type="AlphaFoldDB" id="A0A366HW54"/>
<feature type="domain" description="M23ase beta-sheet core" evidence="2">
    <location>
        <begin position="97"/>
        <end position="188"/>
    </location>
</feature>
<sequence>MTAVCLMFRGTAIFALVPLFLLSFCERTQPDASPAHHPPFDAAYLLLSPAEMASLPLAIRFEAPMGAEQGALTYNAQPFRVTRHLGDDLNGIGGWNSDLGDPVYAAATGKVIYAGWPSDGWGNMVVLAHRVPDAAAPEGWRVYQAVYAHLDKIQVKHSDVVPRGTPLGTVGTAGGKYLAHLHFEIRESRAVYPGPGYSDFPLDRVSPATFQKERGKSGDSVVQKAPERVIP</sequence>
<dbReference type="CDD" id="cd12797">
    <property type="entry name" value="M23_peptidase"/>
    <property type="match status" value="1"/>
</dbReference>
<evidence type="ECO:0000313" key="3">
    <source>
        <dbReference type="EMBL" id="RBP47518.1"/>
    </source>
</evidence>
<accession>A0A366HW54</accession>
<feature type="region of interest" description="Disordered" evidence="1">
    <location>
        <begin position="211"/>
        <end position="231"/>
    </location>
</feature>
<dbReference type="Pfam" id="PF01551">
    <property type="entry name" value="Peptidase_M23"/>
    <property type="match status" value="1"/>
</dbReference>
<keyword evidence="4" id="KW-1185">Reference proteome</keyword>
<dbReference type="Proteomes" id="UP000253426">
    <property type="component" value="Unassembled WGS sequence"/>
</dbReference>
<evidence type="ECO:0000313" key="4">
    <source>
        <dbReference type="Proteomes" id="UP000253426"/>
    </source>
</evidence>
<protein>
    <submittedName>
        <fullName evidence="3">Peptidase M23-like protein</fullName>
    </submittedName>
</protein>
<reference evidence="3 4" key="1">
    <citation type="submission" date="2018-06" db="EMBL/GenBank/DDBJ databases">
        <title>Genomic Encyclopedia of Type Strains, Phase IV (KMG-IV): sequencing the most valuable type-strain genomes for metagenomic binning, comparative biology and taxonomic classification.</title>
        <authorList>
            <person name="Goeker M."/>
        </authorList>
    </citation>
    <scope>NUCLEOTIDE SEQUENCE [LARGE SCALE GENOMIC DNA]</scope>
    <source>
        <strain evidence="3 4">DSM 25532</strain>
    </source>
</reference>
<organism evidence="3 4">
    <name type="scientific">Roseimicrobium gellanilyticum</name>
    <dbReference type="NCBI Taxonomy" id="748857"/>
    <lineage>
        <taxon>Bacteria</taxon>
        <taxon>Pseudomonadati</taxon>
        <taxon>Verrucomicrobiota</taxon>
        <taxon>Verrucomicrobiia</taxon>
        <taxon>Verrucomicrobiales</taxon>
        <taxon>Verrucomicrobiaceae</taxon>
        <taxon>Roseimicrobium</taxon>
    </lineage>
</organism>
<dbReference type="Gene3D" id="2.70.70.10">
    <property type="entry name" value="Glucose Permease (Domain IIA)"/>
    <property type="match status" value="1"/>
</dbReference>
<dbReference type="PANTHER" id="PTHR21666:SF270">
    <property type="entry name" value="MUREIN HYDROLASE ACTIVATOR ENVC"/>
    <property type="match status" value="1"/>
</dbReference>
<dbReference type="GO" id="GO:0004222">
    <property type="term" value="F:metalloendopeptidase activity"/>
    <property type="evidence" value="ECO:0007669"/>
    <property type="project" value="TreeGrafter"/>
</dbReference>
<dbReference type="InterPro" id="IPR011055">
    <property type="entry name" value="Dup_hybrid_motif"/>
</dbReference>